<dbReference type="FunCoup" id="A0A0J6WYQ6">
    <property type="interactions" value="359"/>
</dbReference>
<keyword evidence="5 8" id="KW-0067">ATP-binding</keyword>
<dbReference type="SMART" id="SM00760">
    <property type="entry name" value="Bac_DnaA_C"/>
    <property type="match status" value="1"/>
</dbReference>
<organism evidence="14 15">
    <name type="scientific">Megasphaera cerevisiae DSM 20462</name>
    <dbReference type="NCBI Taxonomy" id="1122219"/>
    <lineage>
        <taxon>Bacteria</taxon>
        <taxon>Bacillati</taxon>
        <taxon>Bacillota</taxon>
        <taxon>Negativicutes</taxon>
        <taxon>Veillonellales</taxon>
        <taxon>Veillonellaceae</taxon>
        <taxon>Megasphaera</taxon>
    </lineage>
</organism>
<dbReference type="SUPFAM" id="SSF48295">
    <property type="entry name" value="TrpR-like"/>
    <property type="match status" value="1"/>
</dbReference>
<dbReference type="EMBL" id="LEKT01000002">
    <property type="protein sequence ID" value="KMO87789.1"/>
    <property type="molecule type" value="Genomic_DNA"/>
</dbReference>
<keyword evidence="2 8" id="KW-0963">Cytoplasm</keyword>
<feature type="domain" description="AAA+ ATPase" evidence="12">
    <location>
        <begin position="187"/>
        <end position="320"/>
    </location>
</feature>
<dbReference type="GO" id="GO:0006270">
    <property type="term" value="P:DNA replication initiation"/>
    <property type="evidence" value="ECO:0007669"/>
    <property type="project" value="UniProtKB-UniRule"/>
</dbReference>
<feature type="domain" description="Chromosomal replication initiator DnaA C-terminal" evidence="13">
    <location>
        <begin position="402"/>
        <end position="471"/>
    </location>
</feature>
<name>A0A0J6WYQ6_9FIRM</name>
<keyword evidence="7 8" id="KW-0238">DNA-binding</keyword>
<dbReference type="InterPro" id="IPR020591">
    <property type="entry name" value="Chromosome_initiator_DnaA-like"/>
</dbReference>
<dbReference type="GO" id="GO:0005737">
    <property type="term" value="C:cytoplasm"/>
    <property type="evidence" value="ECO:0007669"/>
    <property type="project" value="UniProtKB-SubCell"/>
</dbReference>
<feature type="binding site" evidence="8">
    <location>
        <position position="198"/>
    </location>
    <ligand>
        <name>ATP</name>
        <dbReference type="ChEBI" id="CHEBI:30616"/>
    </ligand>
</feature>
<dbReference type="STRING" id="39029.BSR42_06850"/>
<dbReference type="NCBIfam" id="TIGR00362">
    <property type="entry name" value="DnaA"/>
    <property type="match status" value="1"/>
</dbReference>
<dbReference type="Pfam" id="PF08299">
    <property type="entry name" value="Bac_DnaA_C"/>
    <property type="match status" value="1"/>
</dbReference>
<dbReference type="PROSITE" id="PS01008">
    <property type="entry name" value="DNAA"/>
    <property type="match status" value="1"/>
</dbReference>
<comment type="subunit">
    <text evidence="8">Oligomerizes as a right-handed, spiral filament on DNA at oriC.</text>
</comment>
<dbReference type="Gene3D" id="3.40.50.300">
    <property type="entry name" value="P-loop containing nucleotide triphosphate hydrolases"/>
    <property type="match status" value="1"/>
</dbReference>
<dbReference type="InterPro" id="IPR013159">
    <property type="entry name" value="DnaA_C"/>
</dbReference>
<dbReference type="GO" id="GO:0005524">
    <property type="term" value="F:ATP binding"/>
    <property type="evidence" value="ECO:0007669"/>
    <property type="project" value="UniProtKB-UniRule"/>
</dbReference>
<dbReference type="PRINTS" id="PR00051">
    <property type="entry name" value="DNAA"/>
</dbReference>
<dbReference type="HAMAP" id="MF_00377">
    <property type="entry name" value="DnaA_bact"/>
    <property type="match status" value="1"/>
</dbReference>
<evidence type="ECO:0000259" key="12">
    <source>
        <dbReference type="SMART" id="SM00382"/>
    </source>
</evidence>
<dbReference type="OrthoDB" id="9807019at2"/>
<dbReference type="Pfam" id="PF00308">
    <property type="entry name" value="Bac_DnaA"/>
    <property type="match status" value="1"/>
</dbReference>
<dbReference type="CDD" id="cd00009">
    <property type="entry name" value="AAA"/>
    <property type="match status" value="1"/>
</dbReference>
<dbReference type="SUPFAM" id="SSF52540">
    <property type="entry name" value="P-loop containing nucleoside triphosphate hydrolases"/>
    <property type="match status" value="1"/>
</dbReference>
<dbReference type="InterPro" id="IPR013317">
    <property type="entry name" value="DnaA_dom"/>
</dbReference>
<dbReference type="SMART" id="SM00382">
    <property type="entry name" value="AAA"/>
    <property type="match status" value="1"/>
</dbReference>
<evidence type="ECO:0000256" key="3">
    <source>
        <dbReference type="ARBA" id="ARBA00022705"/>
    </source>
</evidence>
<evidence type="ECO:0000256" key="4">
    <source>
        <dbReference type="ARBA" id="ARBA00022741"/>
    </source>
</evidence>
<evidence type="ECO:0000256" key="2">
    <source>
        <dbReference type="ARBA" id="ARBA00022490"/>
    </source>
</evidence>
<dbReference type="CDD" id="cd06571">
    <property type="entry name" value="Bac_DnaA_C"/>
    <property type="match status" value="1"/>
</dbReference>
<keyword evidence="6 8" id="KW-0446">Lipid-binding</keyword>
<evidence type="ECO:0000256" key="6">
    <source>
        <dbReference type="ARBA" id="ARBA00023121"/>
    </source>
</evidence>
<keyword evidence="3 8" id="KW-0235">DNA replication</keyword>
<dbReference type="Proteomes" id="UP000036503">
    <property type="component" value="Unassembled WGS sequence"/>
</dbReference>
<dbReference type="AlphaFoldDB" id="A0A0J6WYQ6"/>
<evidence type="ECO:0000256" key="9">
    <source>
        <dbReference type="NCBIfam" id="TIGR00362"/>
    </source>
</evidence>
<feature type="binding site" evidence="8">
    <location>
        <position position="201"/>
    </location>
    <ligand>
        <name>ATP</name>
        <dbReference type="ChEBI" id="CHEBI:30616"/>
    </ligand>
</feature>
<evidence type="ECO:0000256" key="10">
    <source>
        <dbReference type="RuleBase" id="RU000577"/>
    </source>
</evidence>
<evidence type="ECO:0000256" key="11">
    <source>
        <dbReference type="RuleBase" id="RU004227"/>
    </source>
</evidence>
<sequence length="497" mass="57029">MEQFDLTTLWMGMLTELKQSLPPQIYDNWFESALIPYSYENNELTLDTASKFVCAYISKRYTSLLETIAQNVTGLPTRVTLINSVENTPQEPPSAIYETQSLPEPAAHNQEWVQQELPSMEIETVKKKPDTALPEIREAASIISPAPDTRLENNLIQNYTFETFIVGNSNRIAHAASLAIAEAPAKKYNPFYIYGSSGLGKTHLMHAIGHRILHNFPQMRLRCITSEDFVNEFIQCIQDKSTESFRQRYRNIDILLVDDIQFLGRGDKESSKEEFFHTFNKLYQDQKQMVFTSDRPPQDIKRLEDRLRSRFQSGMVTSIDPPDLETRTAILKIWAQKENVSIENNAIDYIASNVSENIRDLNGAFISVLLLASAEKSPITLNLTQRAIKYITDEKDEKKYITIDEITKSVCEFYNVNYKELMGKKKTKDIALPRQIAMYLCRELTGNTYPHIGTAFNGRDHTTVMHACTKVMKTMEKDIRFKESIEKLKIKITGVDN</sequence>
<comment type="caution">
    <text evidence="8">Lacks conserved residue(s) required for the propagation of feature annotation.</text>
</comment>
<dbReference type="InterPro" id="IPR018312">
    <property type="entry name" value="Chromosome_initiator_DnaA_CS"/>
</dbReference>
<dbReference type="InParanoid" id="A0A0J6WYQ6"/>
<evidence type="ECO:0000256" key="1">
    <source>
        <dbReference type="ARBA" id="ARBA00006583"/>
    </source>
</evidence>
<dbReference type="InterPro" id="IPR001957">
    <property type="entry name" value="Chromosome_initiator_DnaA"/>
</dbReference>
<dbReference type="FunFam" id="3.40.50.300:FF:000668">
    <property type="entry name" value="Chromosomal replication initiator protein DnaA"/>
    <property type="match status" value="1"/>
</dbReference>
<dbReference type="PANTHER" id="PTHR30050">
    <property type="entry name" value="CHROMOSOMAL REPLICATION INITIATOR PROTEIN DNAA"/>
    <property type="match status" value="1"/>
</dbReference>
<dbReference type="GO" id="GO:0003688">
    <property type="term" value="F:DNA replication origin binding"/>
    <property type="evidence" value="ECO:0007669"/>
    <property type="project" value="UniProtKB-UniRule"/>
</dbReference>
<dbReference type="Gene3D" id="1.10.8.60">
    <property type="match status" value="1"/>
</dbReference>
<evidence type="ECO:0000313" key="15">
    <source>
        <dbReference type="Proteomes" id="UP000036503"/>
    </source>
</evidence>
<accession>A0A0J6WYQ6</accession>
<comment type="caution">
    <text evidence="14">The sequence shown here is derived from an EMBL/GenBank/DDBJ whole genome shotgun (WGS) entry which is preliminary data.</text>
</comment>
<protein>
    <recommendedName>
        <fullName evidence="8 9">Chromosomal replication initiator protein DnaA</fullName>
    </recommendedName>
</protein>
<evidence type="ECO:0000256" key="7">
    <source>
        <dbReference type="ARBA" id="ARBA00023125"/>
    </source>
</evidence>
<dbReference type="Pfam" id="PF11638">
    <property type="entry name" value="DnaA_N"/>
    <property type="match status" value="1"/>
</dbReference>
<feature type="binding site" evidence="8">
    <location>
        <position position="200"/>
    </location>
    <ligand>
        <name>ATP</name>
        <dbReference type="ChEBI" id="CHEBI:30616"/>
    </ligand>
</feature>
<reference evidence="14 15" key="1">
    <citation type="submission" date="2015-06" db="EMBL/GenBank/DDBJ databases">
        <title>Draft genome sequence of beer spoilage bacterium Megasphaera cerevisiae type strain 20462.</title>
        <authorList>
            <person name="Kutumbaka K."/>
            <person name="Pasmowitz J."/>
            <person name="Mategko J."/>
            <person name="Reyes D."/>
            <person name="Friedrich A."/>
            <person name="Han S."/>
            <person name="Martens-Habbena W."/>
            <person name="Neal-McKinney J."/>
            <person name="Janagama H.K."/>
            <person name="Nadala C."/>
            <person name="Samadpour M."/>
        </authorList>
    </citation>
    <scope>NUCLEOTIDE SEQUENCE [LARGE SCALE GENOMIC DNA]</scope>
    <source>
        <strain evidence="14 15">DSM 20462</strain>
    </source>
</reference>
<dbReference type="GO" id="GO:0006275">
    <property type="term" value="P:regulation of DNA replication"/>
    <property type="evidence" value="ECO:0007669"/>
    <property type="project" value="UniProtKB-UniRule"/>
</dbReference>
<dbReference type="Gene3D" id="1.10.1750.10">
    <property type="match status" value="1"/>
</dbReference>
<comment type="similarity">
    <text evidence="1 8 11">Belongs to the DnaA family.</text>
</comment>
<dbReference type="InterPro" id="IPR024633">
    <property type="entry name" value="DnaA_N_dom"/>
</dbReference>
<evidence type="ECO:0000256" key="5">
    <source>
        <dbReference type="ARBA" id="ARBA00022840"/>
    </source>
</evidence>
<proteinExistence type="inferred from homology"/>
<dbReference type="RefSeq" id="WP_072061708.1">
    <property type="nucleotide sequence ID" value="NZ_FUXD01000009.1"/>
</dbReference>
<dbReference type="GO" id="GO:0008289">
    <property type="term" value="F:lipid binding"/>
    <property type="evidence" value="ECO:0007669"/>
    <property type="project" value="UniProtKB-KW"/>
</dbReference>
<feature type="region of interest" description="Domain IV, binds dsDNA" evidence="8">
    <location>
        <begin position="373"/>
        <end position="497"/>
    </location>
</feature>
<comment type="subcellular location">
    <subcellularLocation>
        <location evidence="8">Cytoplasm</location>
    </subcellularLocation>
</comment>
<dbReference type="Gene3D" id="3.30.300.180">
    <property type="match status" value="1"/>
</dbReference>
<feature type="binding site" evidence="8">
    <location>
        <position position="202"/>
    </location>
    <ligand>
        <name>ATP</name>
        <dbReference type="ChEBI" id="CHEBI:30616"/>
    </ligand>
</feature>
<dbReference type="GO" id="GO:0005886">
    <property type="term" value="C:plasma membrane"/>
    <property type="evidence" value="ECO:0007669"/>
    <property type="project" value="TreeGrafter"/>
</dbReference>
<comment type="domain">
    <text evidence="8">Domain I is involved in oligomerization and binding regulators, domain II is flexibile and of varying length in different bacteria, domain III forms the AAA+ region, while domain IV binds dsDNA.</text>
</comment>
<dbReference type="InterPro" id="IPR027417">
    <property type="entry name" value="P-loop_NTPase"/>
</dbReference>
<dbReference type="InterPro" id="IPR038454">
    <property type="entry name" value="DnaA_N_sf"/>
</dbReference>
<evidence type="ECO:0000256" key="8">
    <source>
        <dbReference type="HAMAP-Rule" id="MF_00377"/>
    </source>
</evidence>
<evidence type="ECO:0000313" key="14">
    <source>
        <dbReference type="EMBL" id="KMO87789.1"/>
    </source>
</evidence>
<gene>
    <name evidence="8" type="primary">dnaA</name>
    <name evidence="14" type="ORF">AB840_01305</name>
</gene>
<keyword evidence="15" id="KW-1185">Reference proteome</keyword>
<keyword evidence="4 8" id="KW-0547">Nucleotide-binding</keyword>
<evidence type="ECO:0000259" key="13">
    <source>
        <dbReference type="SMART" id="SM00760"/>
    </source>
</evidence>
<dbReference type="PATRIC" id="fig|1122219.3.peg.296"/>
<dbReference type="InterPro" id="IPR003593">
    <property type="entry name" value="AAA+_ATPase"/>
</dbReference>
<dbReference type="PANTHER" id="PTHR30050:SF2">
    <property type="entry name" value="CHROMOSOMAL REPLICATION INITIATOR PROTEIN DNAA"/>
    <property type="match status" value="1"/>
</dbReference>
<dbReference type="InterPro" id="IPR010921">
    <property type="entry name" value="Trp_repressor/repl_initiator"/>
</dbReference>
<feature type="region of interest" description="Domain I, interacts with DnaA modulators" evidence="8">
    <location>
        <begin position="1"/>
        <end position="99"/>
    </location>
</feature>
<comment type="function">
    <text evidence="8 10">Plays an essential role in the initiation and regulation of chromosomal replication. ATP-DnaA binds to the origin of replication (oriC) to initiate formation of the DNA replication initiation complex once per cell cycle. Binds the DnaA box (a 9 base pair repeat at the origin) and separates the double-stranded (ds)DNA. Forms a right-handed helical filament on oriC DNA; dsDNA binds to the exterior of the filament while single-stranded (ss)DNA is stabiized in the filament's interior. The ATP-DnaA-oriC complex binds and stabilizes one strand of the AT-rich DNA unwinding element (DUE), permitting loading of DNA polymerase. After initiation quickly degrades to an ADP-DnaA complex that is not apt for DNA replication. Binds acidic phospholipids.</text>
</comment>